<evidence type="ECO:0000256" key="6">
    <source>
        <dbReference type="ARBA" id="ARBA00023026"/>
    </source>
</evidence>
<keyword evidence="8" id="KW-0732">Signal</keyword>
<feature type="region of interest" description="Disordered" evidence="7">
    <location>
        <begin position="42"/>
        <end position="62"/>
    </location>
</feature>
<evidence type="ECO:0000256" key="4">
    <source>
        <dbReference type="ARBA" id="ARBA00022525"/>
    </source>
</evidence>
<dbReference type="Pfam" id="PF16810">
    <property type="entry name" value="RXLR"/>
    <property type="match status" value="1"/>
</dbReference>
<dbReference type="InterPro" id="IPR031825">
    <property type="entry name" value="RXLR"/>
</dbReference>
<evidence type="ECO:0000256" key="3">
    <source>
        <dbReference type="ARBA" id="ARBA00010400"/>
    </source>
</evidence>
<evidence type="ECO:0000256" key="8">
    <source>
        <dbReference type="SAM" id="SignalP"/>
    </source>
</evidence>
<organism evidence="9">
    <name type="scientific">Plasmopara viticola</name>
    <name type="common">Downy mildew of grapevine</name>
    <name type="synonym">Botrytis viticola</name>
    <dbReference type="NCBI Taxonomy" id="143451"/>
    <lineage>
        <taxon>Eukaryota</taxon>
        <taxon>Sar</taxon>
        <taxon>Stramenopiles</taxon>
        <taxon>Oomycota</taxon>
        <taxon>Peronosporomycetes</taxon>
        <taxon>Peronosporales</taxon>
        <taxon>Peronosporaceae</taxon>
        <taxon>Plasmopara</taxon>
    </lineage>
</organism>
<feature type="signal peptide" evidence="8">
    <location>
        <begin position="1"/>
        <end position="25"/>
    </location>
</feature>
<name>A0A650F4Q5_PLAVT</name>
<evidence type="ECO:0000256" key="5">
    <source>
        <dbReference type="ARBA" id="ARBA00022562"/>
    </source>
</evidence>
<keyword evidence="4" id="KW-0964">Secreted</keyword>
<comment type="similarity">
    <text evidence="3">Belongs to the RxLR effector family.</text>
</comment>
<feature type="compositionally biased region" description="Basic and acidic residues" evidence="7">
    <location>
        <begin position="491"/>
        <end position="502"/>
    </location>
</feature>
<dbReference type="AlphaFoldDB" id="A0A650F4Q5"/>
<sequence length="514" mass="54872">MFVMRLHRVLVALLAAITLLTCVIASTESNVVSSRVQSERPSSFEVSDTNVERSLQTKEDAPQAIDSEERGLNIDALGKTLENVNFNVWQRIKSTFQRMFSWLPWVKMNAEATKDTSKAVNTAKAPEGKLFSGLAKGLDGDGAVASPRNGQVLQSRNVDARTKVGEQGAEIKEVSGEGKAIPQAAARTNGDGRGTEVDPTKNLGDGDGEKSVVKVNAKNGPSEEVSGPGVVHAAGGGKSKTSIPTENTMNRGLWRVKAAIQAAGEQFIKAQRFANNQLKRLGPTKSEPLPKEETPMAHIPVETHKEKVVSDSKSTYLGRLREVAAENIRKVKNLGSKPKSELPQAEVPAARASAETKNEIDVSDNLTPGSPSGHATNNKPLDTNVKTPLAVENSESKNVVAASTKAAVSEHLPSAPHEIDDVNGGARLEKVKSTVSEPSSPRRNGDGEEEAGFEFIPTSPKHKTGETNLGEAEIHTLEASKKVHTPPADHVTGHDADGHRPENAVTSTENLRSV</sequence>
<protein>
    <submittedName>
        <fullName evidence="9">Putative RxLR effector</fullName>
    </submittedName>
</protein>
<feature type="region of interest" description="Disordered" evidence="7">
    <location>
        <begin position="176"/>
        <end position="246"/>
    </location>
</feature>
<evidence type="ECO:0000313" key="9">
    <source>
        <dbReference type="EMBL" id="QGU18294.1"/>
    </source>
</evidence>
<dbReference type="EMBL" id="MN328416">
    <property type="protein sequence ID" value="QGU18294.1"/>
    <property type="molecule type" value="Genomic_DNA"/>
</dbReference>
<reference evidence="9" key="1">
    <citation type="submission" date="2019-08" db="EMBL/GenBank/DDBJ databases">
        <authorList>
            <person name="Chen T."/>
        </authorList>
    </citation>
    <scope>NUCLEOTIDE SEQUENCE</scope>
    <source>
        <strain evidence="9">YL</strain>
    </source>
</reference>
<feature type="compositionally biased region" description="Basic and acidic residues" evidence="7">
    <location>
        <begin position="472"/>
        <end position="481"/>
    </location>
</feature>
<proteinExistence type="inferred from homology"/>
<feature type="compositionally biased region" description="Polar residues" evidence="7">
    <location>
        <begin position="504"/>
        <end position="514"/>
    </location>
</feature>
<feature type="compositionally biased region" description="Polar residues" evidence="7">
    <location>
        <begin position="42"/>
        <end position="54"/>
    </location>
</feature>
<evidence type="ECO:0000256" key="2">
    <source>
        <dbReference type="ARBA" id="ARBA00004613"/>
    </source>
</evidence>
<keyword evidence="6" id="KW-0843">Virulence</keyword>
<accession>A0A650F4Q5</accession>
<feature type="region of interest" description="Disordered" evidence="7">
    <location>
        <begin position="334"/>
        <end position="514"/>
    </location>
</feature>
<keyword evidence="5" id="KW-1048">Host nucleus</keyword>
<feature type="compositionally biased region" description="Polar residues" evidence="7">
    <location>
        <begin position="364"/>
        <end position="386"/>
    </location>
</feature>
<feature type="chain" id="PRO_5025071989" evidence="8">
    <location>
        <begin position="26"/>
        <end position="514"/>
    </location>
</feature>
<feature type="compositionally biased region" description="Polar residues" evidence="7">
    <location>
        <begin position="433"/>
        <end position="442"/>
    </location>
</feature>
<evidence type="ECO:0000256" key="7">
    <source>
        <dbReference type="SAM" id="MobiDB-lite"/>
    </source>
</evidence>
<comment type="subcellular location">
    <subcellularLocation>
        <location evidence="1">Host nucleus</location>
    </subcellularLocation>
    <subcellularLocation>
        <location evidence="2">Secreted</location>
    </subcellularLocation>
</comment>
<evidence type="ECO:0000256" key="1">
    <source>
        <dbReference type="ARBA" id="ARBA00004147"/>
    </source>
</evidence>